<dbReference type="PANTHER" id="PTHR33564:SF30">
    <property type="entry name" value="TRANSMEMBRANE PROTEIN"/>
    <property type="match status" value="1"/>
</dbReference>
<name>A0A3Q7HT39_SOLLC</name>
<protein>
    <submittedName>
        <fullName evidence="3">Uncharacterized protein</fullName>
    </submittedName>
</protein>
<dbReference type="PANTHER" id="PTHR33564">
    <property type="entry name" value="TRANSMEMBRANE PROTEIN"/>
    <property type="match status" value="1"/>
</dbReference>
<evidence type="ECO:0000256" key="1">
    <source>
        <dbReference type="SAM" id="MobiDB-lite"/>
    </source>
</evidence>
<proteinExistence type="predicted"/>
<sequence length="300" mass="32616">MSYSMGSQAVFLATAVAVSAGIIVLFLRENYFPNAELEVNKNAQNPPQGKTILKSCLSSATGEKKKKRVHFAADVRDSGKNGEEYRRRLYRKCCEKNIMDMPANPTALYDGILKESGGCLGSVSKTKLTSSVHEHLKEKKHLDHLVHKAKLSADFWSTSTGDMDNYSAAQSQGSISSISTSTQAPDAHGAANTNNHSEFVGWISGQPWIISVNCHYSSRSVSHNAPSVLWSSSTQIRPDEQICGKKVTALGKSSGDVLRVCELAHCVCVKKDLFAGTKSDSSGSDEKVRRSNQNSFLNPN</sequence>
<dbReference type="AlphaFoldDB" id="A0A3Q7HT39"/>
<dbReference type="STRING" id="4081.A0A3Q7HT39"/>
<evidence type="ECO:0000313" key="3">
    <source>
        <dbReference type="EnsemblPlants" id="Solyc06g068120.3.1"/>
    </source>
</evidence>
<evidence type="ECO:0000313" key="4">
    <source>
        <dbReference type="Proteomes" id="UP000004994"/>
    </source>
</evidence>
<dbReference type="InParanoid" id="A0A3Q7HT39"/>
<evidence type="ECO:0000256" key="2">
    <source>
        <dbReference type="SAM" id="Phobius"/>
    </source>
</evidence>
<accession>A0A3Q7HT39</accession>
<feature type="transmembrane region" description="Helical" evidence="2">
    <location>
        <begin position="6"/>
        <end position="27"/>
    </location>
</feature>
<keyword evidence="4" id="KW-1185">Reference proteome</keyword>
<dbReference type="Proteomes" id="UP000004994">
    <property type="component" value="Chromosome 6"/>
</dbReference>
<reference evidence="3" key="2">
    <citation type="submission" date="2019-01" db="UniProtKB">
        <authorList>
            <consortium name="EnsemblPlants"/>
        </authorList>
    </citation>
    <scope>IDENTIFICATION</scope>
    <source>
        <strain evidence="3">cv. Heinz 1706</strain>
    </source>
</reference>
<keyword evidence="2" id="KW-0472">Membrane</keyword>
<feature type="compositionally biased region" description="Polar residues" evidence="1">
    <location>
        <begin position="291"/>
        <end position="300"/>
    </location>
</feature>
<organism evidence="3">
    <name type="scientific">Solanum lycopersicum</name>
    <name type="common">Tomato</name>
    <name type="synonym">Lycopersicon esculentum</name>
    <dbReference type="NCBI Taxonomy" id="4081"/>
    <lineage>
        <taxon>Eukaryota</taxon>
        <taxon>Viridiplantae</taxon>
        <taxon>Streptophyta</taxon>
        <taxon>Embryophyta</taxon>
        <taxon>Tracheophyta</taxon>
        <taxon>Spermatophyta</taxon>
        <taxon>Magnoliopsida</taxon>
        <taxon>eudicotyledons</taxon>
        <taxon>Gunneridae</taxon>
        <taxon>Pentapetalae</taxon>
        <taxon>asterids</taxon>
        <taxon>lamiids</taxon>
        <taxon>Solanales</taxon>
        <taxon>Solanaceae</taxon>
        <taxon>Solanoideae</taxon>
        <taxon>Solaneae</taxon>
        <taxon>Solanum</taxon>
        <taxon>Solanum subgen. Lycopersicon</taxon>
    </lineage>
</organism>
<keyword evidence="2" id="KW-1133">Transmembrane helix</keyword>
<keyword evidence="2" id="KW-0812">Transmembrane</keyword>
<dbReference type="Gramene" id="Solyc06g068120.3.1">
    <property type="protein sequence ID" value="Solyc06g068120.3.1"/>
    <property type="gene ID" value="Solyc06g068120.3"/>
</dbReference>
<dbReference type="PaxDb" id="4081-Solyc06g068110.2.1"/>
<reference evidence="3" key="1">
    <citation type="journal article" date="2012" name="Nature">
        <title>The tomato genome sequence provides insights into fleshy fruit evolution.</title>
        <authorList>
            <consortium name="Tomato Genome Consortium"/>
        </authorList>
    </citation>
    <scope>NUCLEOTIDE SEQUENCE [LARGE SCALE GENOMIC DNA]</scope>
    <source>
        <strain evidence="3">cv. Heinz 1706</strain>
    </source>
</reference>
<dbReference type="EnsemblPlants" id="Solyc06g068120.3.1">
    <property type="protein sequence ID" value="Solyc06g068120.3.1"/>
    <property type="gene ID" value="Solyc06g068120.3"/>
</dbReference>
<feature type="region of interest" description="Disordered" evidence="1">
    <location>
        <begin position="278"/>
        <end position="300"/>
    </location>
</feature>